<dbReference type="Proteomes" id="UP001628192">
    <property type="component" value="Unassembled WGS sequence"/>
</dbReference>
<evidence type="ECO:0000313" key="2">
    <source>
        <dbReference type="EMBL" id="GAB1252621.1"/>
    </source>
</evidence>
<accession>A0ABQ0E4J9</accession>
<feature type="compositionally biased region" description="Polar residues" evidence="1">
    <location>
        <begin position="8"/>
        <end position="17"/>
    </location>
</feature>
<evidence type="ECO:0000313" key="3">
    <source>
        <dbReference type="Proteomes" id="UP001628192"/>
    </source>
</evidence>
<name>A0ABQ0E4J9_9BACT</name>
<organism evidence="2 3">
    <name type="scientific">Desulfovibrio falkowii</name>
    <dbReference type="NCBI Taxonomy" id="3136602"/>
    <lineage>
        <taxon>Bacteria</taxon>
        <taxon>Pseudomonadati</taxon>
        <taxon>Thermodesulfobacteriota</taxon>
        <taxon>Desulfovibrionia</taxon>
        <taxon>Desulfovibrionales</taxon>
        <taxon>Desulfovibrionaceae</taxon>
        <taxon>Desulfovibrio</taxon>
    </lineage>
</organism>
<feature type="region of interest" description="Disordered" evidence="1">
    <location>
        <begin position="1"/>
        <end position="25"/>
    </location>
</feature>
<proteinExistence type="predicted"/>
<reference evidence="2 3" key="1">
    <citation type="journal article" date="2025" name="Int. J. Syst. Evol. Microbiol.">
        <title>Desulfovibrio falkowii sp. nov., Porphyromonas miyakawae sp. nov., Mediterraneibacter flintii sp. nov. and Owariibacterium komagatae gen. nov., sp. nov., isolated from human faeces.</title>
        <authorList>
            <person name="Hamaguchi T."/>
            <person name="Ohara M."/>
            <person name="Hisatomi A."/>
            <person name="Sekiguchi K."/>
            <person name="Takeda J.I."/>
            <person name="Ueyama J."/>
            <person name="Ito M."/>
            <person name="Nishiwaki H."/>
            <person name="Ogi T."/>
            <person name="Hirayama M."/>
            <person name="Ohkuma M."/>
            <person name="Sakamoto M."/>
            <person name="Ohno K."/>
        </authorList>
    </citation>
    <scope>NUCLEOTIDE SEQUENCE [LARGE SCALE GENOMIC DNA]</scope>
    <source>
        <strain evidence="2 3">13CB8C</strain>
    </source>
</reference>
<keyword evidence="3" id="KW-1185">Reference proteome</keyword>
<dbReference type="EMBL" id="BAAFSG010000001">
    <property type="protein sequence ID" value="GAB1252621.1"/>
    <property type="molecule type" value="Genomic_DNA"/>
</dbReference>
<comment type="caution">
    <text evidence="2">The sequence shown here is derived from an EMBL/GenBank/DDBJ whole genome shotgun (WGS) entry which is preliminary data.</text>
</comment>
<gene>
    <name evidence="2" type="ORF">Defa_01080</name>
</gene>
<protein>
    <submittedName>
        <fullName evidence="2">Uncharacterized protein</fullName>
    </submittedName>
</protein>
<sequence>MLRHKTRQQAQEQQCTAKATGKDGKGLMALHEKSSNLMALACSLPTRRHTTQAAQQRNRAKRALPPLWRRQRAMRTTEREKLNANLLPLIK</sequence>
<evidence type="ECO:0000256" key="1">
    <source>
        <dbReference type="SAM" id="MobiDB-lite"/>
    </source>
</evidence>